<evidence type="ECO:0000256" key="9">
    <source>
        <dbReference type="ARBA" id="ARBA00023235"/>
    </source>
</evidence>
<dbReference type="InterPro" id="IPR036646">
    <property type="entry name" value="PGAM_B_sf"/>
</dbReference>
<sequence length="249" mass="27651">MFRCWCLFRSCGFYVQGAPDRWRLVRAHGTAVGLPTEDDMGNSEVGHNALGAGRIFAQGAKLCDLALETGKIFDGEGFNYIKGSFESGTLHLIRLLSDGGVHSRIDQVLLLVKGASERGAKRIRVHALTDGRDWFLSFGISCEVIVIIHKIRYCKMATVSLKLLVDNSTEKVIFAEAGKDFVDFLFCLLEIPLGSLPSLLAKERMCESWTLSKVYESVNKLGNEYLQPDQTKKSLLNLTCLSQTPIHYG</sequence>
<evidence type="ECO:0000256" key="1">
    <source>
        <dbReference type="ARBA" id="ARBA00000370"/>
    </source>
</evidence>
<dbReference type="EMBL" id="JAUIZM010000008">
    <property type="protein sequence ID" value="KAK1368101.1"/>
    <property type="molecule type" value="Genomic_DNA"/>
</dbReference>
<dbReference type="GO" id="GO:0030145">
    <property type="term" value="F:manganese ion binding"/>
    <property type="evidence" value="ECO:0007669"/>
    <property type="project" value="InterPro"/>
</dbReference>
<reference evidence="11" key="1">
    <citation type="submission" date="2023-02" db="EMBL/GenBank/DDBJ databases">
        <title>Genome of toxic invasive species Heracleum sosnowskyi carries increased number of genes despite the absence of recent whole-genome duplications.</title>
        <authorList>
            <person name="Schelkunov M."/>
            <person name="Shtratnikova V."/>
            <person name="Makarenko M."/>
            <person name="Klepikova A."/>
            <person name="Omelchenko D."/>
            <person name="Novikova G."/>
            <person name="Obukhova E."/>
            <person name="Bogdanov V."/>
            <person name="Penin A."/>
            <person name="Logacheva M."/>
        </authorList>
    </citation>
    <scope>NUCLEOTIDE SEQUENCE</scope>
    <source>
        <strain evidence="11">Hsosn_3</strain>
        <tissue evidence="11">Leaf</tissue>
    </source>
</reference>
<organism evidence="11 12">
    <name type="scientific">Heracleum sosnowskyi</name>
    <dbReference type="NCBI Taxonomy" id="360622"/>
    <lineage>
        <taxon>Eukaryota</taxon>
        <taxon>Viridiplantae</taxon>
        <taxon>Streptophyta</taxon>
        <taxon>Embryophyta</taxon>
        <taxon>Tracheophyta</taxon>
        <taxon>Spermatophyta</taxon>
        <taxon>Magnoliopsida</taxon>
        <taxon>eudicotyledons</taxon>
        <taxon>Gunneridae</taxon>
        <taxon>Pentapetalae</taxon>
        <taxon>asterids</taxon>
        <taxon>campanulids</taxon>
        <taxon>Apiales</taxon>
        <taxon>Apiaceae</taxon>
        <taxon>Apioideae</taxon>
        <taxon>apioid superclade</taxon>
        <taxon>Tordylieae</taxon>
        <taxon>Tordyliinae</taxon>
        <taxon>Heracleum</taxon>
    </lineage>
</organism>
<keyword evidence="9" id="KW-0413">Isomerase</keyword>
<dbReference type="GO" id="GO:0004619">
    <property type="term" value="F:phosphoglycerate mutase activity"/>
    <property type="evidence" value="ECO:0007669"/>
    <property type="project" value="UniProtKB-EC"/>
</dbReference>
<keyword evidence="7" id="KW-0324">Glycolysis</keyword>
<name>A0AAD8MC02_9APIA</name>
<evidence type="ECO:0000256" key="3">
    <source>
        <dbReference type="ARBA" id="ARBA00004798"/>
    </source>
</evidence>
<feature type="domain" description="BPG-independent PGAM N-terminal" evidence="10">
    <location>
        <begin position="65"/>
        <end position="134"/>
    </location>
</feature>
<evidence type="ECO:0000256" key="8">
    <source>
        <dbReference type="ARBA" id="ARBA00023211"/>
    </source>
</evidence>
<comment type="similarity">
    <text evidence="4">Belongs to the BPG-independent phosphoglycerate mutase family.</text>
</comment>
<dbReference type="InterPro" id="IPR017850">
    <property type="entry name" value="Alkaline_phosphatase_core_sf"/>
</dbReference>
<reference evidence="11" key="2">
    <citation type="submission" date="2023-05" db="EMBL/GenBank/DDBJ databases">
        <authorList>
            <person name="Schelkunov M.I."/>
        </authorList>
    </citation>
    <scope>NUCLEOTIDE SEQUENCE</scope>
    <source>
        <strain evidence="11">Hsosn_3</strain>
        <tissue evidence="11">Leaf</tissue>
    </source>
</reference>
<dbReference type="GO" id="GO:0006096">
    <property type="term" value="P:glycolytic process"/>
    <property type="evidence" value="ECO:0007669"/>
    <property type="project" value="UniProtKB-KW"/>
</dbReference>
<dbReference type="PANTHER" id="PTHR31637">
    <property type="entry name" value="2,3-BISPHOSPHOGLYCERATE-INDEPENDENT PHOSPHOGLYCERATE MUTASE"/>
    <property type="match status" value="1"/>
</dbReference>
<evidence type="ECO:0000259" key="10">
    <source>
        <dbReference type="Pfam" id="PF06415"/>
    </source>
</evidence>
<dbReference type="GO" id="GO:0006007">
    <property type="term" value="P:glucose catabolic process"/>
    <property type="evidence" value="ECO:0007669"/>
    <property type="project" value="InterPro"/>
</dbReference>
<evidence type="ECO:0000256" key="2">
    <source>
        <dbReference type="ARBA" id="ARBA00001936"/>
    </source>
</evidence>
<comment type="cofactor">
    <cofactor evidence="2">
        <name>Mn(2+)</name>
        <dbReference type="ChEBI" id="CHEBI:29035"/>
    </cofactor>
</comment>
<evidence type="ECO:0000256" key="7">
    <source>
        <dbReference type="ARBA" id="ARBA00023152"/>
    </source>
</evidence>
<evidence type="ECO:0000313" key="12">
    <source>
        <dbReference type="Proteomes" id="UP001237642"/>
    </source>
</evidence>
<dbReference type="Pfam" id="PF06415">
    <property type="entry name" value="iPGM_N"/>
    <property type="match status" value="1"/>
</dbReference>
<dbReference type="Gene3D" id="3.40.720.10">
    <property type="entry name" value="Alkaline Phosphatase, subunit A"/>
    <property type="match status" value="1"/>
</dbReference>
<accession>A0AAD8MC02</accession>
<dbReference type="InterPro" id="IPR011258">
    <property type="entry name" value="BPG-indep_PGM_N"/>
</dbReference>
<dbReference type="PANTHER" id="PTHR31637:SF7">
    <property type="entry name" value="2,3-BISPHOSPHOGLYCERATE-INDEPENDENT PHOSPHOGLYCERATE MUTASE 1"/>
    <property type="match status" value="1"/>
</dbReference>
<gene>
    <name evidence="11" type="ORF">POM88_034193</name>
</gene>
<comment type="catalytic activity">
    <reaction evidence="1">
        <text>(2R)-2-phosphoglycerate = (2R)-3-phosphoglycerate</text>
        <dbReference type="Rhea" id="RHEA:15901"/>
        <dbReference type="ChEBI" id="CHEBI:58272"/>
        <dbReference type="ChEBI" id="CHEBI:58289"/>
        <dbReference type="EC" id="5.4.2.12"/>
    </reaction>
</comment>
<keyword evidence="6" id="KW-0479">Metal-binding</keyword>
<dbReference type="GO" id="GO:0005737">
    <property type="term" value="C:cytoplasm"/>
    <property type="evidence" value="ECO:0007669"/>
    <property type="project" value="InterPro"/>
</dbReference>
<dbReference type="InterPro" id="IPR005995">
    <property type="entry name" value="Pgm_bpd_ind"/>
</dbReference>
<dbReference type="Proteomes" id="UP001237642">
    <property type="component" value="Unassembled WGS sequence"/>
</dbReference>
<dbReference type="InterPro" id="IPR007750">
    <property type="entry name" value="DUF674"/>
</dbReference>
<keyword evidence="8" id="KW-0464">Manganese</keyword>
<evidence type="ECO:0000256" key="6">
    <source>
        <dbReference type="ARBA" id="ARBA00022723"/>
    </source>
</evidence>
<dbReference type="Pfam" id="PF05056">
    <property type="entry name" value="DUF674"/>
    <property type="match status" value="1"/>
</dbReference>
<evidence type="ECO:0000256" key="4">
    <source>
        <dbReference type="ARBA" id="ARBA00008819"/>
    </source>
</evidence>
<dbReference type="SUPFAM" id="SSF64158">
    <property type="entry name" value="2,3-Bisphosphoglycerate-independent phosphoglycerate mutase, substrate-binding domain"/>
    <property type="match status" value="1"/>
</dbReference>
<dbReference type="EC" id="5.4.2.12" evidence="5"/>
<evidence type="ECO:0000256" key="5">
    <source>
        <dbReference type="ARBA" id="ARBA00012026"/>
    </source>
</evidence>
<protein>
    <recommendedName>
        <fullName evidence="5">phosphoglycerate mutase (2,3-diphosphoglycerate-independent)</fullName>
        <ecNumber evidence="5">5.4.2.12</ecNumber>
    </recommendedName>
</protein>
<dbReference type="AlphaFoldDB" id="A0AAD8MC02"/>
<evidence type="ECO:0000313" key="11">
    <source>
        <dbReference type="EMBL" id="KAK1368101.1"/>
    </source>
</evidence>
<dbReference type="Gene3D" id="3.40.1450.10">
    <property type="entry name" value="BPG-independent phosphoglycerate mutase, domain B"/>
    <property type="match status" value="1"/>
</dbReference>
<proteinExistence type="inferred from homology"/>
<comment type="caution">
    <text evidence="11">The sequence shown here is derived from an EMBL/GenBank/DDBJ whole genome shotgun (WGS) entry which is preliminary data.</text>
</comment>
<keyword evidence="12" id="KW-1185">Reference proteome</keyword>
<comment type="pathway">
    <text evidence="3">Carbohydrate degradation; glycolysis; pyruvate from D-glyceraldehyde 3-phosphate: step 3/5.</text>
</comment>